<feature type="transmembrane region" description="Helical" evidence="6">
    <location>
        <begin position="60"/>
        <end position="82"/>
    </location>
</feature>
<accession>A0A1G2CI72</accession>
<evidence type="ECO:0000256" key="4">
    <source>
        <dbReference type="ARBA" id="ARBA00022989"/>
    </source>
</evidence>
<gene>
    <name evidence="7" type="ORF">A3A43_01865</name>
</gene>
<dbReference type="AlphaFoldDB" id="A0A1G2CI72"/>
<organism evidence="7 8">
    <name type="scientific">Candidatus Liptonbacteria bacterium RIFCSPLOWO2_01_FULL_56_20</name>
    <dbReference type="NCBI Taxonomy" id="1798652"/>
    <lineage>
        <taxon>Bacteria</taxon>
        <taxon>Candidatus Liptoniibacteriota</taxon>
    </lineage>
</organism>
<keyword evidence="5 6" id="KW-0472">Membrane</keyword>
<name>A0A1G2CI72_9BACT</name>
<dbReference type="PANTHER" id="PTHR21716:SF4">
    <property type="entry name" value="TRANSMEMBRANE PROTEIN 245"/>
    <property type="match status" value="1"/>
</dbReference>
<sequence>MEPSHLDTHFFFAVLLGALALTLLIFLPYLGVIVLAVTFAILFGPLHRYMLRLFGRHEGVAAFISALVVFLIVFVPLTLVSIKMFSDAATLYTRITREGIAFQTSEGVNRFLEARFGQMVPFSIRIEEYVKQFLGWLLQNVGTLFSGIARLFLMLFLTLFALYYMFKDGAKLRTALLNLIPLPREHKEAIFNKLHMTVHSVIRGSLVVAIAQGVITGIGFFLFGVPNPVFWGTISVVAALIPPVGTALITVPGALYLVLVGKNIPAIGLLIWGILVVGLIDNFLKPQLMKRGVGIHPFLILLSVLGGIGLFGPIGFLLGPLVLSLFFALLDIYPVLIREKN</sequence>
<dbReference type="Proteomes" id="UP000178495">
    <property type="component" value="Unassembled WGS sequence"/>
</dbReference>
<feature type="transmembrane region" description="Helical" evidence="6">
    <location>
        <begin position="304"/>
        <end position="330"/>
    </location>
</feature>
<comment type="subcellular location">
    <subcellularLocation>
        <location evidence="1">Membrane</location>
        <topology evidence="1">Multi-pass membrane protein</topology>
    </subcellularLocation>
</comment>
<feature type="transmembrane region" description="Helical" evidence="6">
    <location>
        <begin position="229"/>
        <end position="259"/>
    </location>
</feature>
<dbReference type="Pfam" id="PF01594">
    <property type="entry name" value="AI-2E_transport"/>
    <property type="match status" value="1"/>
</dbReference>
<evidence type="ECO:0000256" key="2">
    <source>
        <dbReference type="ARBA" id="ARBA00009773"/>
    </source>
</evidence>
<evidence type="ECO:0000256" key="3">
    <source>
        <dbReference type="ARBA" id="ARBA00022692"/>
    </source>
</evidence>
<feature type="transmembrane region" description="Helical" evidence="6">
    <location>
        <begin position="12"/>
        <end position="39"/>
    </location>
</feature>
<proteinExistence type="inferred from homology"/>
<evidence type="ECO:0000256" key="5">
    <source>
        <dbReference type="ARBA" id="ARBA00023136"/>
    </source>
</evidence>
<keyword evidence="3 6" id="KW-0812">Transmembrane</keyword>
<comment type="caution">
    <text evidence="7">The sequence shown here is derived from an EMBL/GenBank/DDBJ whole genome shotgun (WGS) entry which is preliminary data.</text>
</comment>
<dbReference type="STRING" id="1798652.A3A43_01865"/>
<evidence type="ECO:0000256" key="6">
    <source>
        <dbReference type="SAM" id="Phobius"/>
    </source>
</evidence>
<dbReference type="InterPro" id="IPR002549">
    <property type="entry name" value="AI-2E-like"/>
</dbReference>
<feature type="transmembrane region" description="Helical" evidence="6">
    <location>
        <begin position="266"/>
        <end position="284"/>
    </location>
</feature>
<evidence type="ECO:0008006" key="9">
    <source>
        <dbReference type="Google" id="ProtNLM"/>
    </source>
</evidence>
<evidence type="ECO:0000256" key="1">
    <source>
        <dbReference type="ARBA" id="ARBA00004141"/>
    </source>
</evidence>
<dbReference type="EMBL" id="MHLC01000025">
    <property type="protein sequence ID" value="OGZ00912.1"/>
    <property type="molecule type" value="Genomic_DNA"/>
</dbReference>
<dbReference type="PANTHER" id="PTHR21716">
    <property type="entry name" value="TRANSMEMBRANE PROTEIN"/>
    <property type="match status" value="1"/>
</dbReference>
<protein>
    <recommendedName>
        <fullName evidence="9">AI-2E family transporter</fullName>
    </recommendedName>
</protein>
<evidence type="ECO:0000313" key="8">
    <source>
        <dbReference type="Proteomes" id="UP000178495"/>
    </source>
</evidence>
<evidence type="ECO:0000313" key="7">
    <source>
        <dbReference type="EMBL" id="OGZ00912.1"/>
    </source>
</evidence>
<comment type="similarity">
    <text evidence="2">Belongs to the autoinducer-2 exporter (AI-2E) (TC 2.A.86) family.</text>
</comment>
<feature type="transmembrane region" description="Helical" evidence="6">
    <location>
        <begin position="201"/>
        <end position="223"/>
    </location>
</feature>
<feature type="transmembrane region" description="Helical" evidence="6">
    <location>
        <begin position="144"/>
        <end position="166"/>
    </location>
</feature>
<reference evidence="7 8" key="1">
    <citation type="journal article" date="2016" name="Nat. Commun.">
        <title>Thousands of microbial genomes shed light on interconnected biogeochemical processes in an aquifer system.</title>
        <authorList>
            <person name="Anantharaman K."/>
            <person name="Brown C.T."/>
            <person name="Hug L.A."/>
            <person name="Sharon I."/>
            <person name="Castelle C.J."/>
            <person name="Probst A.J."/>
            <person name="Thomas B.C."/>
            <person name="Singh A."/>
            <person name="Wilkins M.J."/>
            <person name="Karaoz U."/>
            <person name="Brodie E.L."/>
            <person name="Williams K.H."/>
            <person name="Hubbard S.S."/>
            <person name="Banfield J.F."/>
        </authorList>
    </citation>
    <scope>NUCLEOTIDE SEQUENCE [LARGE SCALE GENOMIC DNA]</scope>
</reference>
<dbReference type="GO" id="GO:0016020">
    <property type="term" value="C:membrane"/>
    <property type="evidence" value="ECO:0007669"/>
    <property type="project" value="UniProtKB-SubCell"/>
</dbReference>
<keyword evidence="4 6" id="KW-1133">Transmembrane helix</keyword>